<name>A0A2T2YCZ3_9BACT</name>
<dbReference type="RefSeq" id="WP_106927947.1">
    <property type="nucleotide sequence ID" value="NZ_PYFT01000001.1"/>
</dbReference>
<dbReference type="Proteomes" id="UP000240357">
    <property type="component" value="Unassembled WGS sequence"/>
</dbReference>
<dbReference type="EMBL" id="PYFT01000001">
    <property type="protein sequence ID" value="PSR53379.1"/>
    <property type="molecule type" value="Genomic_DNA"/>
</dbReference>
<gene>
    <name evidence="2" type="ORF">AHMF7605_07485</name>
</gene>
<evidence type="ECO:0000313" key="3">
    <source>
        <dbReference type="Proteomes" id="UP000240357"/>
    </source>
</evidence>
<sequence>MPKKYIFYLVGFILLAAAGFYGYYKWSEAQEKVDLWTLVPDDAVFVVETNRHERFISQLKQTDIWVNLSRLPYFTNLQEDIHFLDSASARRLTLRDFLRQKKIVTSIHVTSKNDFDFVVYLPVSSVAEHRYIRNFIENVAKSNLFKTEEQDYQGYVLTRVQNVQNKDAFTFFTYRNNIVFSSNTGLLQQVIRKINRAKLESPVYEFDKINFLKERGVYASIFINYRHLAPFISLFLKPEIHPDVDYLVSLCRTSLLALQLDDQKFSLNGFSKPEILTGSLYQQLNPQQPQTSRLSGLVPDRTAILLLFGSQQFSNLNKSKSQAGTLPFPALTPWLDSLRQTLQQELALCYLAMPTENIPPEKVVLAFTPKPEQAQRVLQNLNAAADVRFAPERAGRYRIQEIGVPELPMQLFGQGFRGFPRCFAAQVDSFLLFAASEETLRGYVQNIRDKKTWANKDQQQNFLQQTLLQSNLSIILNTQNTWNLLNQYLPEDKKVSLLRYESLIRKFGQVSWQFSRQNEQFVTRILLQHKVKASSTDEIEEKFRLEQEIAFAAPLITGPDLLNRRLNNTNGLFMQDSAFVLHQVTTEGKIAWSDSLDSKLTSVVYPLTLESEPQPKYVFSTRNHIYCLNQAGKDVENFPFNLSDSTFIQNLTVIEREEPNNYNFLVNDTRGNVYIYDRQGNLLPGWEPKEMPAKLALAPAYLKVKGREVIVLVLENGYVYALDGNGLNYPGFPINLKGSFTSSLIAQPSASLRDSKIIVLSQAGELITFNLAGQMEKRMAFARPSRRTTFELIPENSGPSFLIARQDLGRVNLYDANQKLVMEKTYVTSAPKLIQYFYFDPANRVYVITERGPQKTYLYDINIKLIGDRPFTNNLPVHLEYNPILQQYQLYKAADNLLQELTFRTRP</sequence>
<keyword evidence="1" id="KW-1133">Transmembrane helix</keyword>
<comment type="caution">
    <text evidence="2">The sequence shown here is derived from an EMBL/GenBank/DDBJ whole genome shotgun (WGS) entry which is preliminary data.</text>
</comment>
<evidence type="ECO:0008006" key="4">
    <source>
        <dbReference type="Google" id="ProtNLM"/>
    </source>
</evidence>
<feature type="transmembrane region" description="Helical" evidence="1">
    <location>
        <begin position="5"/>
        <end position="24"/>
    </location>
</feature>
<dbReference type="OrthoDB" id="1093345at2"/>
<evidence type="ECO:0000313" key="2">
    <source>
        <dbReference type="EMBL" id="PSR53379.1"/>
    </source>
</evidence>
<accession>A0A2T2YCZ3</accession>
<keyword evidence="3" id="KW-1185">Reference proteome</keyword>
<protein>
    <recommendedName>
        <fullName evidence="4">DUF3352 domain-containing protein</fullName>
    </recommendedName>
</protein>
<dbReference type="InterPro" id="IPR011044">
    <property type="entry name" value="Quino_amine_DH_bsu"/>
</dbReference>
<evidence type="ECO:0000256" key="1">
    <source>
        <dbReference type="SAM" id="Phobius"/>
    </source>
</evidence>
<organism evidence="2 3">
    <name type="scientific">Adhaeribacter arboris</name>
    <dbReference type="NCBI Taxonomy" id="2072846"/>
    <lineage>
        <taxon>Bacteria</taxon>
        <taxon>Pseudomonadati</taxon>
        <taxon>Bacteroidota</taxon>
        <taxon>Cytophagia</taxon>
        <taxon>Cytophagales</taxon>
        <taxon>Hymenobacteraceae</taxon>
        <taxon>Adhaeribacter</taxon>
    </lineage>
</organism>
<dbReference type="SUPFAM" id="SSF50969">
    <property type="entry name" value="YVTN repeat-like/Quinoprotein amine dehydrogenase"/>
    <property type="match status" value="1"/>
</dbReference>
<dbReference type="AlphaFoldDB" id="A0A2T2YCZ3"/>
<proteinExistence type="predicted"/>
<keyword evidence="1" id="KW-0472">Membrane</keyword>
<reference evidence="2 3" key="1">
    <citation type="submission" date="2018-03" db="EMBL/GenBank/DDBJ databases">
        <title>Adhaeribacter sp. HMF7605 Genome sequencing and assembly.</title>
        <authorList>
            <person name="Kang H."/>
            <person name="Kang J."/>
            <person name="Cha I."/>
            <person name="Kim H."/>
            <person name="Joh K."/>
        </authorList>
    </citation>
    <scope>NUCLEOTIDE SEQUENCE [LARGE SCALE GENOMIC DNA]</scope>
    <source>
        <strain evidence="2 3">HMF7605</strain>
    </source>
</reference>
<keyword evidence="1" id="KW-0812">Transmembrane</keyword>